<feature type="signal peptide" evidence="1">
    <location>
        <begin position="1"/>
        <end position="19"/>
    </location>
</feature>
<dbReference type="PhylomeDB" id="A0A0A2KNG4"/>
<organism evidence="2 3">
    <name type="scientific">Penicillium italicum</name>
    <name type="common">Blue mold</name>
    <dbReference type="NCBI Taxonomy" id="40296"/>
    <lineage>
        <taxon>Eukaryota</taxon>
        <taxon>Fungi</taxon>
        <taxon>Dikarya</taxon>
        <taxon>Ascomycota</taxon>
        <taxon>Pezizomycotina</taxon>
        <taxon>Eurotiomycetes</taxon>
        <taxon>Eurotiomycetidae</taxon>
        <taxon>Eurotiales</taxon>
        <taxon>Aspergillaceae</taxon>
        <taxon>Penicillium</taxon>
    </lineage>
</organism>
<dbReference type="HOGENOM" id="CLU_059020_0_0_1"/>
<keyword evidence="3" id="KW-1185">Reference proteome</keyword>
<dbReference type="Proteomes" id="UP000030104">
    <property type="component" value="Unassembled WGS sequence"/>
</dbReference>
<dbReference type="OMA" id="ETEHAAN"/>
<accession>A0A0A2KNG4</accession>
<evidence type="ECO:0000256" key="1">
    <source>
        <dbReference type="SAM" id="SignalP"/>
    </source>
</evidence>
<evidence type="ECO:0000313" key="3">
    <source>
        <dbReference type="Proteomes" id="UP000030104"/>
    </source>
</evidence>
<reference evidence="2 3" key="1">
    <citation type="journal article" date="2015" name="Mol. Plant Microbe Interact.">
        <title>Genome, transcriptome, and functional analyses of Penicillium expansum provide new insights into secondary metabolism and pathogenicity.</title>
        <authorList>
            <person name="Ballester A.R."/>
            <person name="Marcet-Houben M."/>
            <person name="Levin E."/>
            <person name="Sela N."/>
            <person name="Selma-Lazaro C."/>
            <person name="Carmona L."/>
            <person name="Wisniewski M."/>
            <person name="Droby S."/>
            <person name="Gonzalez-Candelas L."/>
            <person name="Gabaldon T."/>
        </authorList>
    </citation>
    <scope>NUCLEOTIDE SEQUENCE [LARGE SCALE GENOMIC DNA]</scope>
    <source>
        <strain evidence="2 3">PHI-1</strain>
    </source>
</reference>
<evidence type="ECO:0000313" key="2">
    <source>
        <dbReference type="EMBL" id="KGO68426.1"/>
    </source>
</evidence>
<feature type="chain" id="PRO_5002001580" evidence="1">
    <location>
        <begin position="20"/>
        <end position="314"/>
    </location>
</feature>
<dbReference type="OrthoDB" id="4726568at2759"/>
<comment type="caution">
    <text evidence="2">The sequence shown here is derived from an EMBL/GenBank/DDBJ whole genome shotgun (WGS) entry which is preliminary data.</text>
</comment>
<name>A0A0A2KNG4_PENIT</name>
<sequence>MKVLHSLGFLFVASTVALSIPVTDIPSDTHLVPRELVGYGNNEVEIRTPNEANVLEARASRSAGELAESSHDMVPAVRSIHMTTGLTKKICEDEGAPKCARIVGYVQSGLDIVFLVVGMSHGAVGTSPSAQNSHFDPGPVRRDLPTDIFSADALHAALQNDGLNLEKRDSDPRMTHRFIARNVTLDDQGSASDIAFNYFDNGDFNLHFAGDSGTLPAGNAQDSPIHKRFNGAGFKISATTRNKSKLPRDQRRAMANDIAKSWASEANSSPMSDYMGLVKTGHTPNFYFRIIPETQGFGLNYESVNLCGSMEGFL</sequence>
<gene>
    <name evidence="2" type="ORF">PITC_070510</name>
</gene>
<proteinExistence type="predicted"/>
<dbReference type="AlphaFoldDB" id="A0A0A2KNG4"/>
<dbReference type="EMBL" id="JQGA01001201">
    <property type="protein sequence ID" value="KGO68426.1"/>
    <property type="molecule type" value="Genomic_DNA"/>
</dbReference>
<keyword evidence="1" id="KW-0732">Signal</keyword>
<protein>
    <submittedName>
        <fullName evidence="2">Uncharacterized protein</fullName>
    </submittedName>
</protein>